<evidence type="ECO:0000256" key="3">
    <source>
        <dbReference type="ARBA" id="ARBA00023163"/>
    </source>
</evidence>
<keyword evidence="3" id="KW-0804">Transcription</keyword>
<name>A0A1T4VC99_9GAMM</name>
<dbReference type="SUPFAM" id="SSF51182">
    <property type="entry name" value="RmlC-like cupins"/>
    <property type="match status" value="1"/>
</dbReference>
<dbReference type="SUPFAM" id="SSF46689">
    <property type="entry name" value="Homeodomain-like"/>
    <property type="match status" value="2"/>
</dbReference>
<proteinExistence type="predicted"/>
<dbReference type="Gene3D" id="2.60.120.10">
    <property type="entry name" value="Jelly Rolls"/>
    <property type="match status" value="1"/>
</dbReference>
<dbReference type="InterPro" id="IPR011051">
    <property type="entry name" value="RmlC_Cupin_sf"/>
</dbReference>
<keyword evidence="6" id="KW-1185">Reference proteome</keyword>
<dbReference type="RefSeq" id="WP_078928766.1">
    <property type="nucleotide sequence ID" value="NZ_FUXX01000019.1"/>
</dbReference>
<dbReference type="PANTHER" id="PTHR43280:SF34">
    <property type="entry name" value="ARAC-FAMILY TRANSCRIPTIONAL REGULATOR"/>
    <property type="match status" value="1"/>
</dbReference>
<evidence type="ECO:0000313" key="5">
    <source>
        <dbReference type="EMBL" id="SKA62584.1"/>
    </source>
</evidence>
<accession>A0A1T4VC99</accession>
<dbReference type="InterPro" id="IPR020449">
    <property type="entry name" value="Tscrpt_reg_AraC-type_HTH"/>
</dbReference>
<dbReference type="AlphaFoldDB" id="A0A1T4VC99"/>
<dbReference type="InterPro" id="IPR018062">
    <property type="entry name" value="HTH_AraC-typ_CS"/>
</dbReference>
<dbReference type="EMBL" id="FUXX01000019">
    <property type="protein sequence ID" value="SKA62584.1"/>
    <property type="molecule type" value="Genomic_DNA"/>
</dbReference>
<dbReference type="PANTHER" id="PTHR43280">
    <property type="entry name" value="ARAC-FAMILY TRANSCRIPTIONAL REGULATOR"/>
    <property type="match status" value="1"/>
</dbReference>
<dbReference type="Gene3D" id="1.10.10.60">
    <property type="entry name" value="Homeodomain-like"/>
    <property type="match status" value="2"/>
</dbReference>
<dbReference type="SMART" id="SM00342">
    <property type="entry name" value="HTH_ARAC"/>
    <property type="match status" value="1"/>
</dbReference>
<evidence type="ECO:0000256" key="2">
    <source>
        <dbReference type="ARBA" id="ARBA00023125"/>
    </source>
</evidence>
<evidence type="ECO:0000256" key="1">
    <source>
        <dbReference type="ARBA" id="ARBA00023015"/>
    </source>
</evidence>
<dbReference type="InterPro" id="IPR009057">
    <property type="entry name" value="Homeodomain-like_sf"/>
</dbReference>
<dbReference type="GO" id="GO:0003700">
    <property type="term" value="F:DNA-binding transcription factor activity"/>
    <property type="evidence" value="ECO:0007669"/>
    <property type="project" value="InterPro"/>
</dbReference>
<evidence type="ECO:0000313" key="6">
    <source>
        <dbReference type="Proteomes" id="UP000242432"/>
    </source>
</evidence>
<dbReference type="GO" id="GO:0043565">
    <property type="term" value="F:sequence-specific DNA binding"/>
    <property type="evidence" value="ECO:0007669"/>
    <property type="project" value="InterPro"/>
</dbReference>
<dbReference type="PROSITE" id="PS01124">
    <property type="entry name" value="HTH_ARAC_FAMILY_2"/>
    <property type="match status" value="1"/>
</dbReference>
<dbReference type="STRING" id="83771.SAMN02910357_00875"/>
<feature type="domain" description="HTH araC/xylS-type" evidence="4">
    <location>
        <begin position="187"/>
        <end position="285"/>
    </location>
</feature>
<protein>
    <submittedName>
        <fullName evidence="5">AraC-type DNA-binding protein</fullName>
    </submittedName>
</protein>
<dbReference type="InterPro" id="IPR018060">
    <property type="entry name" value="HTH_AraC"/>
</dbReference>
<dbReference type="CDD" id="cd02208">
    <property type="entry name" value="cupin_RmlC-like"/>
    <property type="match status" value="1"/>
</dbReference>
<evidence type="ECO:0000259" key="4">
    <source>
        <dbReference type="PROSITE" id="PS01124"/>
    </source>
</evidence>
<reference evidence="6" key="1">
    <citation type="submission" date="2017-02" db="EMBL/GenBank/DDBJ databases">
        <authorList>
            <person name="Varghese N."/>
            <person name="Submissions S."/>
        </authorList>
    </citation>
    <scope>NUCLEOTIDE SEQUENCE [LARGE SCALE GENOMIC DNA]</scope>
    <source>
        <strain evidence="6">DSM 3072</strain>
    </source>
</reference>
<organism evidence="5 6">
    <name type="scientific">Succinivibrio dextrinosolvens DSM 3072</name>
    <dbReference type="NCBI Taxonomy" id="1123324"/>
    <lineage>
        <taxon>Bacteria</taxon>
        <taxon>Pseudomonadati</taxon>
        <taxon>Pseudomonadota</taxon>
        <taxon>Gammaproteobacteria</taxon>
        <taxon>Aeromonadales</taxon>
        <taxon>Succinivibrionaceae</taxon>
        <taxon>Succinivibrio</taxon>
    </lineage>
</organism>
<keyword evidence="1" id="KW-0805">Transcription regulation</keyword>
<dbReference type="PROSITE" id="PS00041">
    <property type="entry name" value="HTH_ARAC_FAMILY_1"/>
    <property type="match status" value="1"/>
</dbReference>
<dbReference type="InterPro" id="IPR014710">
    <property type="entry name" value="RmlC-like_jellyroll"/>
</dbReference>
<dbReference type="Pfam" id="PF07883">
    <property type="entry name" value="Cupin_2"/>
    <property type="match status" value="1"/>
</dbReference>
<keyword evidence="2 5" id="KW-0238">DNA-binding</keyword>
<dbReference type="Pfam" id="PF12833">
    <property type="entry name" value="HTH_18"/>
    <property type="match status" value="1"/>
</dbReference>
<dbReference type="Proteomes" id="UP000242432">
    <property type="component" value="Unassembled WGS sequence"/>
</dbReference>
<sequence length="292" mass="34063">MTLKLPIAVKERTIDTPFTYFKYDSDEDDFVVPFHYHEGQQLFRVIEGSVSISINSNPFVLKKGDCSIVPENCVHALYPLEKGTKFESVAFSLRELFDLSQSHYSLIKKIMTHQIEISLYYNNKDNKSITEVAEQLTRVVNSNDMCASIMATAKVLELFGEATKLDNCKIYDRDQVNRYYKYYIKSTVIYKYICDNYRREVTLEELANAVELSEKYFCKFFKELTDLRPMEFVNMFRIEAAAIELAISTDSINEVASRCGFKDPCYFTKLFRRFKGASPRDFRESIPNHFTK</sequence>
<dbReference type="PRINTS" id="PR00032">
    <property type="entry name" value="HTHARAC"/>
</dbReference>
<dbReference type="InterPro" id="IPR013096">
    <property type="entry name" value="Cupin_2"/>
</dbReference>
<gene>
    <name evidence="5" type="ORF">SAMN02745213_01284</name>
</gene>